<keyword evidence="2" id="KW-1185">Reference proteome</keyword>
<protein>
    <submittedName>
        <fullName evidence="1">Uncharacterized protein</fullName>
    </submittedName>
</protein>
<gene>
    <name evidence="1" type="ORF">QAD02_005836</name>
</gene>
<sequence>MGARKGEQTTAIEVCEARAVREAKLALVECVCSLFPQGYPKEIAVRKIDRVASVGGKAPKSRDVLYDDASGSKGLPKPSSSFFSHSEKRNDSSSRGSSIYCYMETNILISSLCHPIANARSTIFNFFTHEFAPTLASSGMFLPRNQMPEIRTAVVLHQAKALILDLEFGSSKVRVTSALYSLSTGE</sequence>
<dbReference type="EMBL" id="CM056743">
    <property type="protein sequence ID" value="KAJ8674574.1"/>
    <property type="molecule type" value="Genomic_DNA"/>
</dbReference>
<reference evidence="1" key="1">
    <citation type="submission" date="2023-04" db="EMBL/GenBank/DDBJ databases">
        <title>A chromosome-level genome assembly of the parasitoid wasp Eretmocerus hayati.</title>
        <authorList>
            <person name="Zhong Y."/>
            <person name="Liu S."/>
            <person name="Liu Y."/>
        </authorList>
    </citation>
    <scope>NUCLEOTIDE SEQUENCE</scope>
    <source>
        <strain evidence="1">ZJU_SS_LIU_2023</strain>
    </source>
</reference>
<dbReference type="Proteomes" id="UP001239111">
    <property type="component" value="Chromosome 3"/>
</dbReference>
<comment type="caution">
    <text evidence="1">The sequence shown here is derived from an EMBL/GenBank/DDBJ whole genome shotgun (WGS) entry which is preliminary data.</text>
</comment>
<evidence type="ECO:0000313" key="1">
    <source>
        <dbReference type="EMBL" id="KAJ8674574.1"/>
    </source>
</evidence>
<organism evidence="1 2">
    <name type="scientific">Eretmocerus hayati</name>
    <dbReference type="NCBI Taxonomy" id="131215"/>
    <lineage>
        <taxon>Eukaryota</taxon>
        <taxon>Metazoa</taxon>
        <taxon>Ecdysozoa</taxon>
        <taxon>Arthropoda</taxon>
        <taxon>Hexapoda</taxon>
        <taxon>Insecta</taxon>
        <taxon>Pterygota</taxon>
        <taxon>Neoptera</taxon>
        <taxon>Endopterygota</taxon>
        <taxon>Hymenoptera</taxon>
        <taxon>Apocrita</taxon>
        <taxon>Proctotrupomorpha</taxon>
        <taxon>Chalcidoidea</taxon>
        <taxon>Aphelinidae</taxon>
        <taxon>Aphelininae</taxon>
        <taxon>Eretmocerus</taxon>
    </lineage>
</organism>
<proteinExistence type="predicted"/>
<name>A0ACC2NTJ8_9HYME</name>
<accession>A0ACC2NTJ8</accession>
<evidence type="ECO:0000313" key="2">
    <source>
        <dbReference type="Proteomes" id="UP001239111"/>
    </source>
</evidence>